<evidence type="ECO:0000256" key="2">
    <source>
        <dbReference type="SAM" id="Phobius"/>
    </source>
</evidence>
<keyword evidence="4" id="KW-1185">Reference proteome</keyword>
<reference evidence="3" key="2">
    <citation type="submission" date="2025-09" db="UniProtKB">
        <authorList>
            <consortium name="Ensembl"/>
        </authorList>
    </citation>
    <scope>IDENTIFICATION</scope>
</reference>
<accession>A0A671PIL1</accession>
<feature type="compositionally biased region" description="Basic residues" evidence="1">
    <location>
        <begin position="1"/>
        <end position="10"/>
    </location>
</feature>
<proteinExistence type="predicted"/>
<keyword evidence="2" id="KW-0472">Membrane</keyword>
<name>A0A671PIL1_9TELE</name>
<evidence type="ECO:0000313" key="3">
    <source>
        <dbReference type="Ensembl" id="ENSSANP00000056030.1"/>
    </source>
</evidence>
<organism evidence="3 4">
    <name type="scientific">Sinocyclocheilus anshuiensis</name>
    <dbReference type="NCBI Taxonomy" id="1608454"/>
    <lineage>
        <taxon>Eukaryota</taxon>
        <taxon>Metazoa</taxon>
        <taxon>Chordata</taxon>
        <taxon>Craniata</taxon>
        <taxon>Vertebrata</taxon>
        <taxon>Euteleostomi</taxon>
        <taxon>Actinopterygii</taxon>
        <taxon>Neopterygii</taxon>
        <taxon>Teleostei</taxon>
        <taxon>Ostariophysi</taxon>
        <taxon>Cypriniformes</taxon>
        <taxon>Cyprinidae</taxon>
        <taxon>Cyprininae</taxon>
        <taxon>Sinocyclocheilus</taxon>
    </lineage>
</organism>
<dbReference type="Ensembl" id="ENSSANT00000059617.1">
    <property type="protein sequence ID" value="ENSSANP00000056030.1"/>
    <property type="gene ID" value="ENSSANG00000028069.1"/>
</dbReference>
<feature type="region of interest" description="Disordered" evidence="1">
    <location>
        <begin position="1"/>
        <end position="76"/>
    </location>
</feature>
<feature type="transmembrane region" description="Helical" evidence="2">
    <location>
        <begin position="166"/>
        <end position="192"/>
    </location>
</feature>
<dbReference type="Proteomes" id="UP000472260">
    <property type="component" value="Unassembled WGS sequence"/>
</dbReference>
<reference evidence="3" key="1">
    <citation type="submission" date="2025-08" db="UniProtKB">
        <authorList>
            <consortium name="Ensembl"/>
        </authorList>
    </citation>
    <scope>IDENTIFICATION</scope>
</reference>
<evidence type="ECO:0000313" key="4">
    <source>
        <dbReference type="Proteomes" id="UP000472260"/>
    </source>
</evidence>
<feature type="compositionally biased region" description="Basic and acidic residues" evidence="1">
    <location>
        <begin position="11"/>
        <end position="38"/>
    </location>
</feature>
<protein>
    <recommendedName>
        <fullName evidence="5">MARVEL domain-containing protein</fullName>
    </recommendedName>
</protein>
<evidence type="ECO:0000256" key="1">
    <source>
        <dbReference type="SAM" id="MobiDB-lite"/>
    </source>
</evidence>
<sequence length="207" mass="24153">MPESSRHHHTRDKDYSSRDRRDEGGREDRRAPDGNDRSRSHREKQRYADTQRDPRVYEATRYHSQGVPSYTETSSSYYDDSQPYHHALYNLRYITTSRGICQAMEFFLGLLLVICAGVNHSNSGRYRGNIKASLKNKMYINDDKIKLWSHVNNRNFVSIHVCPERTVIMCLFGVLGIIIFPVSAVLAIRAFIRVRKMKQRPTEDNNL</sequence>
<keyword evidence="2" id="KW-1133">Transmembrane helix</keyword>
<feature type="compositionally biased region" description="Basic and acidic residues" evidence="1">
    <location>
        <begin position="45"/>
        <end position="61"/>
    </location>
</feature>
<dbReference type="AlphaFoldDB" id="A0A671PIL1"/>
<keyword evidence="2" id="KW-0812">Transmembrane</keyword>
<evidence type="ECO:0008006" key="5">
    <source>
        <dbReference type="Google" id="ProtNLM"/>
    </source>
</evidence>